<sequence length="497" mass="55541">MQKDMQPLSITSISGTPSHGLPKSPTALKVGSKRSANRWEHRFSVESLSQGPSHLKESAKLLDPSRIIPLGNGRPAPEYYPWDSMTMCGTSETARLEVPNPDSPMTCSRGESAFDLSALLSYGHSAGAPEVVQYFTEHVKLIHDPPYQDWETCLTCGSTSAIERVFRMFCNRGDWILTEHYTYSGTVSAAKAQGLKILGVKMDEDGLDPQDLDEKLRNWDMSRGPKPFVLYTIPSGQNPTGITQSTERKKAIYQVAEHHDLYIIEDDPYYFLSLGDGVHDSSTENDYRKRLPVSYLSLDISGRVLRLDSASKILAPGLRFGWVTGSSQVIDMFINHAEVSTLSPSGPSQVMVHKLLSENWGHEGFTKWLAYLSSQYRRRRDILIGACEKHLPSHICQWNVPEVGMFLWFKLNSAEHPALRSQTGSQEGIRRDIEVRIHQNAEDDGVAIAAGSWFAVGEDTGELCLRVTFAAAAESDLEEAIRRFSRVVTAEFEIERE</sequence>
<keyword evidence="4" id="KW-0808">Transferase</keyword>
<dbReference type="PANTHER" id="PTHR42790">
    <property type="entry name" value="AMINOTRANSFERASE"/>
    <property type="match status" value="1"/>
</dbReference>
<evidence type="ECO:0000256" key="3">
    <source>
        <dbReference type="ARBA" id="ARBA00022576"/>
    </source>
</evidence>
<keyword evidence="5" id="KW-0663">Pyridoxal phosphate</keyword>
<dbReference type="PANTHER" id="PTHR42790:SF21">
    <property type="entry name" value="AROMATIC_AMINOADIPATE AMINOTRANSFERASE 1"/>
    <property type="match status" value="1"/>
</dbReference>
<evidence type="ECO:0000259" key="7">
    <source>
        <dbReference type="Pfam" id="PF00155"/>
    </source>
</evidence>
<evidence type="ECO:0000313" key="8">
    <source>
        <dbReference type="EMBL" id="KAK7414821.1"/>
    </source>
</evidence>
<dbReference type="CDD" id="cd00609">
    <property type="entry name" value="AAT_like"/>
    <property type="match status" value="1"/>
</dbReference>
<evidence type="ECO:0000256" key="5">
    <source>
        <dbReference type="ARBA" id="ARBA00022898"/>
    </source>
</evidence>
<dbReference type="Proteomes" id="UP001498476">
    <property type="component" value="Unassembled WGS sequence"/>
</dbReference>
<comment type="similarity">
    <text evidence="2">Belongs to the class-I pyridoxal-phosphate-dependent aminotransferase family.</text>
</comment>
<keyword evidence="3" id="KW-0032">Aminotransferase</keyword>
<name>A0ABR1H159_9HYPO</name>
<evidence type="ECO:0000256" key="1">
    <source>
        <dbReference type="ARBA" id="ARBA00001933"/>
    </source>
</evidence>
<organism evidence="8 9">
    <name type="scientific">Neonectria punicea</name>
    <dbReference type="NCBI Taxonomy" id="979145"/>
    <lineage>
        <taxon>Eukaryota</taxon>
        <taxon>Fungi</taxon>
        <taxon>Dikarya</taxon>
        <taxon>Ascomycota</taxon>
        <taxon>Pezizomycotina</taxon>
        <taxon>Sordariomycetes</taxon>
        <taxon>Hypocreomycetidae</taxon>
        <taxon>Hypocreales</taxon>
        <taxon>Nectriaceae</taxon>
        <taxon>Neonectria</taxon>
    </lineage>
</organism>
<proteinExistence type="inferred from homology"/>
<feature type="domain" description="Aminotransferase class I/classII large" evidence="7">
    <location>
        <begin position="117"/>
        <end position="484"/>
    </location>
</feature>
<dbReference type="SUPFAM" id="SSF53383">
    <property type="entry name" value="PLP-dependent transferases"/>
    <property type="match status" value="1"/>
</dbReference>
<feature type="region of interest" description="Disordered" evidence="6">
    <location>
        <begin position="1"/>
        <end position="33"/>
    </location>
</feature>
<comment type="caution">
    <text evidence="8">The sequence shown here is derived from an EMBL/GenBank/DDBJ whole genome shotgun (WGS) entry which is preliminary data.</text>
</comment>
<protein>
    <recommendedName>
        <fullName evidence="7">Aminotransferase class I/classII large domain-containing protein</fullName>
    </recommendedName>
</protein>
<evidence type="ECO:0000256" key="2">
    <source>
        <dbReference type="ARBA" id="ARBA00007441"/>
    </source>
</evidence>
<comment type="cofactor">
    <cofactor evidence="1">
        <name>pyridoxal 5'-phosphate</name>
        <dbReference type="ChEBI" id="CHEBI:597326"/>
    </cofactor>
</comment>
<gene>
    <name evidence="8" type="ORF">QQX98_006336</name>
</gene>
<evidence type="ECO:0000256" key="4">
    <source>
        <dbReference type="ARBA" id="ARBA00022679"/>
    </source>
</evidence>
<dbReference type="EMBL" id="JAZAVJ010000094">
    <property type="protein sequence ID" value="KAK7414821.1"/>
    <property type="molecule type" value="Genomic_DNA"/>
</dbReference>
<dbReference type="Pfam" id="PF00155">
    <property type="entry name" value="Aminotran_1_2"/>
    <property type="match status" value="1"/>
</dbReference>
<dbReference type="InterPro" id="IPR050859">
    <property type="entry name" value="Class-I_PLP-dep_aminotransf"/>
</dbReference>
<dbReference type="InterPro" id="IPR004839">
    <property type="entry name" value="Aminotransferase_I/II_large"/>
</dbReference>
<feature type="compositionally biased region" description="Polar residues" evidence="6">
    <location>
        <begin position="8"/>
        <end position="17"/>
    </location>
</feature>
<accession>A0ABR1H159</accession>
<dbReference type="InterPro" id="IPR015424">
    <property type="entry name" value="PyrdxlP-dep_Trfase"/>
</dbReference>
<evidence type="ECO:0000313" key="9">
    <source>
        <dbReference type="Proteomes" id="UP001498476"/>
    </source>
</evidence>
<dbReference type="Gene3D" id="3.40.640.10">
    <property type="entry name" value="Type I PLP-dependent aspartate aminotransferase-like (Major domain)"/>
    <property type="match status" value="1"/>
</dbReference>
<evidence type="ECO:0000256" key="6">
    <source>
        <dbReference type="SAM" id="MobiDB-lite"/>
    </source>
</evidence>
<dbReference type="InterPro" id="IPR015421">
    <property type="entry name" value="PyrdxlP-dep_Trfase_major"/>
</dbReference>
<keyword evidence="9" id="KW-1185">Reference proteome</keyword>
<reference evidence="8 9" key="1">
    <citation type="journal article" date="2025" name="Microbiol. Resour. Announc.">
        <title>Draft genome sequences for Neonectria magnoliae and Neonectria punicea, canker pathogens of Liriodendron tulipifera and Acer saccharum in West Virginia.</title>
        <authorList>
            <person name="Petronek H.M."/>
            <person name="Kasson M.T."/>
            <person name="Metheny A.M."/>
            <person name="Stauder C.M."/>
            <person name="Lovett B."/>
            <person name="Lynch S.C."/>
            <person name="Garnas J.R."/>
            <person name="Kasson L.R."/>
            <person name="Stajich J.E."/>
        </authorList>
    </citation>
    <scope>NUCLEOTIDE SEQUENCE [LARGE SCALE GENOMIC DNA]</scope>
    <source>
        <strain evidence="8 9">NRRL 64653</strain>
    </source>
</reference>